<dbReference type="InterPro" id="IPR000160">
    <property type="entry name" value="GGDEF_dom"/>
</dbReference>
<dbReference type="SUPFAM" id="SSF55781">
    <property type="entry name" value="GAF domain-like"/>
    <property type="match status" value="2"/>
</dbReference>
<dbReference type="InterPro" id="IPR043128">
    <property type="entry name" value="Rev_trsase/Diguanyl_cyclase"/>
</dbReference>
<dbReference type="PROSITE" id="PS50887">
    <property type="entry name" value="GGDEF"/>
    <property type="match status" value="1"/>
</dbReference>
<dbReference type="InterPro" id="IPR029016">
    <property type="entry name" value="GAF-like_dom_sf"/>
</dbReference>
<dbReference type="PANTHER" id="PTHR45138">
    <property type="entry name" value="REGULATORY COMPONENTS OF SENSORY TRANSDUCTION SYSTEM"/>
    <property type="match status" value="1"/>
</dbReference>
<name>A0A147K6H2_9BACI</name>
<dbReference type="PANTHER" id="PTHR45138:SF9">
    <property type="entry name" value="DIGUANYLATE CYCLASE DGCM-RELATED"/>
    <property type="match status" value="1"/>
</dbReference>
<dbReference type="GO" id="GO:0052621">
    <property type="term" value="F:diguanylate cyclase activity"/>
    <property type="evidence" value="ECO:0007669"/>
    <property type="project" value="TreeGrafter"/>
</dbReference>
<organism evidence="2 3">
    <name type="scientific">Bacillus coahuilensis p1.1.43</name>
    <dbReference type="NCBI Taxonomy" id="1150625"/>
    <lineage>
        <taxon>Bacteria</taxon>
        <taxon>Bacillati</taxon>
        <taxon>Bacillota</taxon>
        <taxon>Bacilli</taxon>
        <taxon>Bacillales</taxon>
        <taxon>Bacillaceae</taxon>
        <taxon>Bacillus</taxon>
    </lineage>
</organism>
<evidence type="ECO:0000313" key="3">
    <source>
        <dbReference type="Proteomes" id="UP000074108"/>
    </source>
</evidence>
<dbReference type="STRING" id="1150625.Q75_11700"/>
<dbReference type="RefSeq" id="WP_059351463.1">
    <property type="nucleotide sequence ID" value="NZ_LDYG01000035.1"/>
</dbReference>
<evidence type="ECO:0000259" key="1">
    <source>
        <dbReference type="PROSITE" id="PS50887"/>
    </source>
</evidence>
<reference evidence="2 3" key="1">
    <citation type="journal article" date="2016" name="Front. Microbiol.">
        <title>Microevolution Analysis of Bacillus coahuilensis Unveils Differences in Phosphorus Acquisition Strategies and Their Regulation.</title>
        <authorList>
            <person name="Gomez-Lunar Z."/>
            <person name="Hernandez-Gonzalez I."/>
            <person name="Rodriguez-Torres M.D."/>
            <person name="Souza V."/>
            <person name="Olmedo-Alvarez G."/>
        </authorList>
    </citation>
    <scope>NUCLEOTIDE SEQUENCE [LARGE SCALE GENOMIC DNA]</scope>
    <source>
        <strain evidence="3">p1.1.43</strain>
    </source>
</reference>
<dbReference type="Proteomes" id="UP000074108">
    <property type="component" value="Unassembled WGS sequence"/>
</dbReference>
<protein>
    <submittedName>
        <fullName evidence="2">Diguanylate cyclase</fullName>
    </submittedName>
</protein>
<gene>
    <name evidence="2" type="ORF">Q75_11700</name>
</gene>
<dbReference type="InterPro" id="IPR050469">
    <property type="entry name" value="Diguanylate_Cyclase"/>
</dbReference>
<dbReference type="Pfam" id="PF00990">
    <property type="entry name" value="GGDEF"/>
    <property type="match status" value="1"/>
</dbReference>
<dbReference type="GO" id="GO:0005886">
    <property type="term" value="C:plasma membrane"/>
    <property type="evidence" value="ECO:0007669"/>
    <property type="project" value="TreeGrafter"/>
</dbReference>
<dbReference type="InterPro" id="IPR029787">
    <property type="entry name" value="Nucleotide_cyclase"/>
</dbReference>
<keyword evidence="3" id="KW-1185">Reference proteome</keyword>
<evidence type="ECO:0000313" key="2">
    <source>
        <dbReference type="EMBL" id="KUP05503.1"/>
    </source>
</evidence>
<dbReference type="CDD" id="cd01949">
    <property type="entry name" value="GGDEF"/>
    <property type="match status" value="1"/>
</dbReference>
<dbReference type="GO" id="GO:0043709">
    <property type="term" value="P:cell adhesion involved in single-species biofilm formation"/>
    <property type="evidence" value="ECO:0007669"/>
    <property type="project" value="TreeGrafter"/>
</dbReference>
<dbReference type="AlphaFoldDB" id="A0A147K6H2"/>
<proteinExistence type="predicted"/>
<dbReference type="OrthoDB" id="9759607at2"/>
<dbReference type="Gene3D" id="3.30.450.40">
    <property type="match status" value="2"/>
</dbReference>
<dbReference type="PATRIC" id="fig|1150625.3.peg.2489"/>
<comment type="caution">
    <text evidence="2">The sequence shown here is derived from an EMBL/GenBank/DDBJ whole genome shotgun (WGS) entry which is preliminary data.</text>
</comment>
<dbReference type="SUPFAM" id="SSF55073">
    <property type="entry name" value="Nucleotide cyclase"/>
    <property type="match status" value="1"/>
</dbReference>
<dbReference type="SMART" id="SM00267">
    <property type="entry name" value="GGDEF"/>
    <property type="match status" value="1"/>
</dbReference>
<dbReference type="EMBL" id="LDYG01000035">
    <property type="protein sequence ID" value="KUP05503.1"/>
    <property type="molecule type" value="Genomic_DNA"/>
</dbReference>
<dbReference type="NCBIfam" id="TIGR00254">
    <property type="entry name" value="GGDEF"/>
    <property type="match status" value="1"/>
</dbReference>
<dbReference type="Gene3D" id="3.30.70.270">
    <property type="match status" value="1"/>
</dbReference>
<accession>A0A147K6H2</accession>
<feature type="domain" description="GGDEF" evidence="1">
    <location>
        <begin position="485"/>
        <end position="613"/>
    </location>
</feature>
<dbReference type="GO" id="GO:1902201">
    <property type="term" value="P:negative regulation of bacterial-type flagellum-dependent cell motility"/>
    <property type="evidence" value="ECO:0007669"/>
    <property type="project" value="TreeGrafter"/>
</dbReference>
<sequence>MDNLNNLSLYKAKLFDSICMLDKKNLPLSEWIKEWISIFTSVYEVYEFALYERNDYGYSQMMTSNNEEGRLDHLLTVAEVEGIFNNNPYYFVENIQHYSSGFCFSLDSEYPSYILFCNFTSQYSEGNPKSTLDILQTTEYFLQKSMAVQRALSEDDRYRELYKVTEVFHSSMDMDVLLSEVIQTLRKVFPDYTYFLYLANDPHEYVDLPIKNFDYDQASQAAMETFVSGEITIEQGCNEVLKNLYAPLKGKQGVYGILRVATNATFHFPDGDKEFIKLLAYTAGSALENAKLYQQSKRLVSDLQLINETSHKLNSNLRLSETLTFLNRQIQKSMDATEIGFVFFTEGLHPYSILPGSSEFFHTHLGKSYIEFALTRINNEKDALFIGDMEGKREDLHEYRSLMTVPMVQNSDVIGFCIVLQSLPYAFSFDMYKLLQSFIHHSTLALTNSMLREKLEEMVITDHLTKLYSRNHLDEFISRSMLEDEKGCLVLVDIDNFKRVNDTYGHQVGDEVIVQVANLMSSTSKGKGLAARWGGEELAIYFPHLSIGEAEPYVESIINDCPLATNPKVTLSAGVSSWKKGFMYTEDSLFHKADTALYEAKRTGKNKYVKDSSLESVL</sequence>